<dbReference type="EMBL" id="VBSN01000049">
    <property type="protein sequence ID" value="KAA6438570.1"/>
    <property type="molecule type" value="Genomic_DNA"/>
</dbReference>
<dbReference type="Pfam" id="PF18962">
    <property type="entry name" value="Por_Secre_tail"/>
    <property type="match status" value="1"/>
</dbReference>
<sequence length="988" mass="106351">MKTNLYFRAILETFTRCMIAIVFLHLNTSLIAQPLLQWEKTLGSTSSDVLTSVRPTSDGGFIAGGFSGGPVSGDKTQAGRGDFDYWVVKISSDGTKQWDKTFGGAMDDRLVQTFQAADGGYVLAGYSKSDAGSEKGANDKVAGNGRRGDFWIVKIDANGNKIWDKTIGGTSEDLLEDAKQTADGGYILAGSSLSGTGADKTQPSAGSRDIWVVRINSAGNIQWTQSIGGSHSERFTRIDITPDGGYILGGGVRALNASSAEAFVARLSATGSILWTRNLGMLSTEINDIIPSSDGGYLAAVQDQSVSDAPYVLVKLDSTGTLVWRKTYVGGPVTNPISDPAPTATLYAVRPTPDGGFLIGGGSNEHAGNDKSEDRKGRGGDDYWIIKTDANGVRQWDKTIGGLSGDVLYHLEPTADGGFILGGFSASDAGADKSEPGHGFYEDFWLVKLAAPPVDNRLVFSESKLDFNLVQGASTVPKTVYLKAFQGNPVVTLTKSLDNSWLVLPAPSAGTLSFGINAAGLLPGTYTTSVIARASGYTSDTLEVNLIVKPLESLVTIRIDAGGSGFTTSDGRVFSADQYYSGVDRTYKTSDANGIQYTADDELYRTERSATSFQYNIPVNNGDYVVVLHFAEIWFGVPDGYNYGPGSRRFHVDVEGERKLADYDIYAKGNGPLTAIEETFPVSVTDGTINIDFISGAANLPSVSAIEIVPQNEYVKTISTLPVVADAYVHTYFPDENFGTAPELIVKSGELNITRNTYLKFQLNGFEQITSARLRIYGVNVQSTMKVGTFVYSVDNDSWTETGITYNNAPQNNPQELSHTTINDDPGYREVDVTDFVQSQVAGDKVVSLVLKNPFFVNKKLVFHSKENASGFAPQLLVTSHRPVGNAARASAEPQLVAEAFRKEESGSVVFPNPVKKQIRLKLSGRHEGDMAMKLIDRSGRSFAVKRSIQQASTDVIDISNLSLKPGIYLLQIQSEQAVETIKVMVAE</sequence>
<reference evidence="8 9" key="1">
    <citation type="submission" date="2019-05" db="EMBL/GenBank/DDBJ databases">
        <authorList>
            <person name="Qu J.-H."/>
        </authorList>
    </citation>
    <scope>NUCLEOTIDE SEQUENCE [LARGE SCALE GENOMIC DNA]</scope>
    <source>
        <strain evidence="8 9">NS28</strain>
    </source>
</reference>
<dbReference type="AlphaFoldDB" id="A0A5M8QU46"/>
<dbReference type="PANTHER" id="PTHR42754">
    <property type="entry name" value="ENDOGLUCANASE"/>
    <property type="match status" value="1"/>
</dbReference>
<evidence type="ECO:0000256" key="3">
    <source>
        <dbReference type="ARBA" id="ARBA00022729"/>
    </source>
</evidence>
<keyword evidence="2" id="KW-0964">Secreted</keyword>
<dbReference type="OrthoDB" id="9803752at2"/>
<evidence type="ECO:0000313" key="9">
    <source>
        <dbReference type="Proteomes" id="UP000323994"/>
    </source>
</evidence>
<dbReference type="NCBIfam" id="NF033679">
    <property type="entry name" value="DNRLRE_dom"/>
    <property type="match status" value="1"/>
</dbReference>
<dbReference type="Pfam" id="PF24517">
    <property type="entry name" value="CBM96"/>
    <property type="match status" value="1"/>
</dbReference>
<dbReference type="SUPFAM" id="SSF49785">
    <property type="entry name" value="Galactose-binding domain-like"/>
    <property type="match status" value="1"/>
</dbReference>
<feature type="compositionally biased region" description="Basic and acidic residues" evidence="4">
    <location>
        <begin position="367"/>
        <end position="380"/>
    </location>
</feature>
<dbReference type="PANTHER" id="PTHR42754:SF1">
    <property type="entry name" value="LIPOPROTEIN"/>
    <property type="match status" value="1"/>
</dbReference>
<evidence type="ECO:0000259" key="6">
    <source>
        <dbReference type="Pfam" id="PF18962"/>
    </source>
</evidence>
<feature type="domain" description="Malectin" evidence="5">
    <location>
        <begin position="556"/>
        <end position="695"/>
    </location>
</feature>
<feature type="domain" description="Secretion system C-terminal sorting" evidence="6">
    <location>
        <begin position="910"/>
        <end position="986"/>
    </location>
</feature>
<evidence type="ECO:0000256" key="1">
    <source>
        <dbReference type="ARBA" id="ARBA00004613"/>
    </source>
</evidence>
<evidence type="ECO:0000259" key="7">
    <source>
        <dbReference type="Pfam" id="PF24517"/>
    </source>
</evidence>
<feature type="domain" description="Carbohydrate-binding module family 96" evidence="7">
    <location>
        <begin position="719"/>
        <end position="879"/>
    </location>
</feature>
<organism evidence="8 9">
    <name type="scientific">Dyadobacter flavalbus</name>
    <dbReference type="NCBI Taxonomy" id="2579942"/>
    <lineage>
        <taxon>Bacteria</taxon>
        <taxon>Pseudomonadati</taxon>
        <taxon>Bacteroidota</taxon>
        <taxon>Cytophagia</taxon>
        <taxon>Cytophagales</taxon>
        <taxon>Spirosomataceae</taxon>
        <taxon>Dyadobacter</taxon>
    </lineage>
</organism>
<gene>
    <name evidence="8" type="ORF">FEM33_18020</name>
</gene>
<dbReference type="Gene3D" id="2.60.120.430">
    <property type="entry name" value="Galactose-binding lectin"/>
    <property type="match status" value="1"/>
</dbReference>
<dbReference type="InterPro" id="IPR026444">
    <property type="entry name" value="Secre_tail"/>
</dbReference>
<comment type="subcellular location">
    <subcellularLocation>
        <location evidence="1">Secreted</location>
    </subcellularLocation>
</comment>
<evidence type="ECO:0000256" key="4">
    <source>
        <dbReference type="SAM" id="MobiDB-lite"/>
    </source>
</evidence>
<dbReference type="NCBIfam" id="TIGR04183">
    <property type="entry name" value="Por_Secre_tail"/>
    <property type="match status" value="1"/>
</dbReference>
<evidence type="ECO:0000259" key="5">
    <source>
        <dbReference type="Pfam" id="PF11721"/>
    </source>
</evidence>
<comment type="caution">
    <text evidence="8">The sequence shown here is derived from an EMBL/GenBank/DDBJ whole genome shotgun (WGS) entry which is preliminary data.</text>
</comment>
<keyword evidence="9" id="KW-1185">Reference proteome</keyword>
<dbReference type="Pfam" id="PF11721">
    <property type="entry name" value="Malectin"/>
    <property type="match status" value="1"/>
</dbReference>
<protein>
    <submittedName>
        <fullName evidence="8">DNRLRE domain-containing protein</fullName>
    </submittedName>
</protein>
<feature type="region of interest" description="Disordered" evidence="4">
    <location>
        <begin position="360"/>
        <end position="380"/>
    </location>
</feature>
<dbReference type="Proteomes" id="UP000323994">
    <property type="component" value="Unassembled WGS sequence"/>
</dbReference>
<dbReference type="InterPro" id="IPR011047">
    <property type="entry name" value="Quinoprotein_ADH-like_sf"/>
</dbReference>
<evidence type="ECO:0000313" key="8">
    <source>
        <dbReference type="EMBL" id="KAA6438570.1"/>
    </source>
</evidence>
<dbReference type="InterPro" id="IPR055372">
    <property type="entry name" value="CBM96"/>
</dbReference>
<dbReference type="SUPFAM" id="SSF50998">
    <property type="entry name" value="Quinoprotein alcohol dehydrogenase-like"/>
    <property type="match status" value="1"/>
</dbReference>
<accession>A0A5M8QU46</accession>
<dbReference type="InterPro" id="IPR021720">
    <property type="entry name" value="Malectin_dom"/>
</dbReference>
<name>A0A5M8QU46_9BACT</name>
<dbReference type="InterPro" id="IPR008979">
    <property type="entry name" value="Galactose-bd-like_sf"/>
</dbReference>
<dbReference type="RefSeq" id="WP_139013372.1">
    <property type="nucleotide sequence ID" value="NZ_VBSN01000049.1"/>
</dbReference>
<dbReference type="GO" id="GO:0005576">
    <property type="term" value="C:extracellular region"/>
    <property type="evidence" value="ECO:0007669"/>
    <property type="project" value="UniProtKB-SubCell"/>
</dbReference>
<evidence type="ECO:0000256" key="2">
    <source>
        <dbReference type="ARBA" id="ARBA00022525"/>
    </source>
</evidence>
<proteinExistence type="predicted"/>
<keyword evidence="3" id="KW-0732">Signal</keyword>